<proteinExistence type="predicted"/>
<feature type="coiled-coil region" evidence="1">
    <location>
        <begin position="29"/>
        <end position="60"/>
    </location>
</feature>
<accession>A0A6J5LKP6</accession>
<protein>
    <submittedName>
        <fullName evidence="3">Uncharacterized protein</fullName>
    </submittedName>
</protein>
<dbReference type="EMBL" id="LR796278">
    <property type="protein sequence ID" value="CAB4133933.1"/>
    <property type="molecule type" value="Genomic_DNA"/>
</dbReference>
<keyword evidence="2" id="KW-0812">Transmembrane</keyword>
<name>A0A6J5LKP6_9CAUD</name>
<evidence type="ECO:0000256" key="1">
    <source>
        <dbReference type="SAM" id="Coils"/>
    </source>
</evidence>
<sequence length="86" mass="10455">MNIEYKERLHNYFDLKERISLIEQNSILIKEMISDLKSSNKEMKEQMKETRDLFHKINNRLWSNFIWTLSGFAGLLYVMAHGFKWI</sequence>
<organism evidence="3">
    <name type="scientific">uncultured Caudovirales phage</name>
    <dbReference type="NCBI Taxonomy" id="2100421"/>
    <lineage>
        <taxon>Viruses</taxon>
        <taxon>Duplodnaviria</taxon>
        <taxon>Heunggongvirae</taxon>
        <taxon>Uroviricota</taxon>
        <taxon>Caudoviricetes</taxon>
        <taxon>Peduoviridae</taxon>
        <taxon>Maltschvirus</taxon>
        <taxon>Maltschvirus maltsch</taxon>
    </lineage>
</organism>
<keyword evidence="2" id="KW-1133">Transmembrane helix</keyword>
<evidence type="ECO:0000256" key="2">
    <source>
        <dbReference type="SAM" id="Phobius"/>
    </source>
</evidence>
<gene>
    <name evidence="3" type="ORF">UFOVP265_20</name>
</gene>
<keyword evidence="2" id="KW-0472">Membrane</keyword>
<keyword evidence="1" id="KW-0175">Coiled coil</keyword>
<reference evidence="3" key="1">
    <citation type="submission" date="2020-04" db="EMBL/GenBank/DDBJ databases">
        <authorList>
            <person name="Chiriac C."/>
            <person name="Salcher M."/>
            <person name="Ghai R."/>
            <person name="Kavagutti S V."/>
        </authorList>
    </citation>
    <scope>NUCLEOTIDE SEQUENCE</scope>
</reference>
<evidence type="ECO:0000313" key="3">
    <source>
        <dbReference type="EMBL" id="CAB4133933.1"/>
    </source>
</evidence>
<feature type="transmembrane region" description="Helical" evidence="2">
    <location>
        <begin position="61"/>
        <end position="80"/>
    </location>
</feature>